<dbReference type="AlphaFoldDB" id="E5A6R0"/>
<dbReference type="HOGENOM" id="CLU_636259_0_0_1"/>
<feature type="region of interest" description="Disordered" evidence="1">
    <location>
        <begin position="253"/>
        <end position="273"/>
    </location>
</feature>
<dbReference type="EMBL" id="FP929135">
    <property type="protein sequence ID" value="CBX99305.1"/>
    <property type="molecule type" value="Genomic_DNA"/>
</dbReference>
<dbReference type="InParanoid" id="E5A6R0"/>
<gene>
    <name evidence="2" type="ORF">LEMA_P085440.1</name>
</gene>
<sequence>MTSSLVRSGSPWGGWMGRQSGSSIGLSVDSSIRAWRSEITPKRTRCDYSHTYALPWPATTGGTPVRTANKEVDIGIEFQPRDLQSSKRPIRMRPFHASPALPHQSGPSMDIIPSLMAFRQRPLIAHRAKPMDEEICAFQNAQKCSNGTGWQLRRDQTDVVNGATQALGTTPSSIKRRLRMQTAVRRVPQVGRPKLDQKRPLKADGLSRKLWEKQKPIYTTSGSVVLGVSMYPRRSNLPSKACPTFPKDLGAGQREGGGAKSAPLLCPDPTSSHSPADMYAPPLTVPSWKPSRVKGMLAVCDSFKLASAVACADPTLHCSVAPAAPARLALARLCHDGDWILVLSPADNLACGFVHNNTNLMARTWPSVHRAAARLGLGCVAPDLIPTNGPLKRIRREAPRKCYSRSTGCRSRGPLTLPHVLGTSSGLYDDA</sequence>
<evidence type="ECO:0000256" key="1">
    <source>
        <dbReference type="SAM" id="MobiDB-lite"/>
    </source>
</evidence>
<reference evidence="3" key="1">
    <citation type="journal article" date="2011" name="Nat. Commun.">
        <title>Effector diversification within compartments of the Leptosphaeria maculans genome affected by Repeat-Induced Point mutations.</title>
        <authorList>
            <person name="Rouxel T."/>
            <person name="Grandaubert J."/>
            <person name="Hane J.K."/>
            <person name="Hoede C."/>
            <person name="van de Wouw A.P."/>
            <person name="Couloux A."/>
            <person name="Dominguez V."/>
            <person name="Anthouard V."/>
            <person name="Bally P."/>
            <person name="Bourras S."/>
            <person name="Cozijnsen A.J."/>
            <person name="Ciuffetti L.M."/>
            <person name="Degrave A."/>
            <person name="Dilmaghani A."/>
            <person name="Duret L."/>
            <person name="Fudal I."/>
            <person name="Goodwin S.B."/>
            <person name="Gout L."/>
            <person name="Glaser N."/>
            <person name="Linglin J."/>
            <person name="Kema G.H.J."/>
            <person name="Lapalu N."/>
            <person name="Lawrence C.B."/>
            <person name="May K."/>
            <person name="Meyer M."/>
            <person name="Ollivier B."/>
            <person name="Poulain J."/>
            <person name="Schoch C.L."/>
            <person name="Simon A."/>
            <person name="Spatafora J.W."/>
            <person name="Stachowiak A."/>
            <person name="Turgeon B.G."/>
            <person name="Tyler B.M."/>
            <person name="Vincent D."/>
            <person name="Weissenbach J."/>
            <person name="Amselem J."/>
            <person name="Quesneville H."/>
            <person name="Oliver R.P."/>
            <person name="Wincker P."/>
            <person name="Balesdent M.-H."/>
            <person name="Howlett B.J."/>
        </authorList>
    </citation>
    <scope>NUCLEOTIDE SEQUENCE [LARGE SCALE GENOMIC DNA]</scope>
    <source>
        <strain evidence="3">JN3 / isolate v23.1.3 / race Av1-4-5-6-7-8</strain>
    </source>
</reference>
<proteinExistence type="predicted"/>
<dbReference type="RefSeq" id="XP_003842784.1">
    <property type="nucleotide sequence ID" value="XM_003842736.1"/>
</dbReference>
<dbReference type="Proteomes" id="UP000002668">
    <property type="component" value="Genome"/>
</dbReference>
<accession>E5A6R0</accession>
<dbReference type="VEuPathDB" id="FungiDB:LEMA_P085440.1"/>
<organism evidence="2 3">
    <name type="scientific">Leptosphaeria maculans (strain JN3 / isolate v23.1.3 / race Av1-4-5-6-7-8)</name>
    <name type="common">Blackleg fungus</name>
    <name type="synonym">Phoma lingam</name>
    <dbReference type="NCBI Taxonomy" id="985895"/>
    <lineage>
        <taxon>Eukaryota</taxon>
        <taxon>Fungi</taxon>
        <taxon>Dikarya</taxon>
        <taxon>Ascomycota</taxon>
        <taxon>Pezizomycotina</taxon>
        <taxon>Dothideomycetes</taxon>
        <taxon>Pleosporomycetidae</taxon>
        <taxon>Pleosporales</taxon>
        <taxon>Pleosporineae</taxon>
        <taxon>Leptosphaeriaceae</taxon>
        <taxon>Plenodomus</taxon>
        <taxon>Plenodomus lingam/Leptosphaeria maculans species complex</taxon>
    </lineage>
</organism>
<name>E5A6R0_LEPMJ</name>
<evidence type="ECO:0000313" key="3">
    <source>
        <dbReference type="Proteomes" id="UP000002668"/>
    </source>
</evidence>
<dbReference type="GeneID" id="13288863"/>
<evidence type="ECO:0000313" key="2">
    <source>
        <dbReference type="EMBL" id="CBX99305.1"/>
    </source>
</evidence>
<keyword evidence="3" id="KW-1185">Reference proteome</keyword>
<protein>
    <submittedName>
        <fullName evidence="2">Uncharacterized protein</fullName>
    </submittedName>
</protein>